<dbReference type="Proteomes" id="UP000248795">
    <property type="component" value="Unassembled WGS sequence"/>
</dbReference>
<keyword evidence="3" id="KW-1185">Reference proteome</keyword>
<dbReference type="EMBL" id="QKVK01000006">
    <property type="protein sequence ID" value="PZF76403.1"/>
    <property type="molecule type" value="Genomic_DNA"/>
</dbReference>
<proteinExistence type="predicted"/>
<dbReference type="RefSeq" id="WP_111199239.1">
    <property type="nucleotide sequence ID" value="NZ_QKVK01000006.1"/>
</dbReference>
<evidence type="ECO:0000313" key="3">
    <source>
        <dbReference type="Proteomes" id="UP000248795"/>
    </source>
</evidence>
<evidence type="ECO:0000256" key="1">
    <source>
        <dbReference type="SAM" id="MobiDB-lite"/>
    </source>
</evidence>
<comment type="caution">
    <text evidence="2">The sequence shown here is derived from an EMBL/GenBank/DDBJ whole genome shotgun (WGS) entry which is preliminary data.</text>
</comment>
<gene>
    <name evidence="2" type="ORF">DK847_14600</name>
</gene>
<accession>A0A2W2C863</accession>
<dbReference type="AlphaFoldDB" id="A0A2W2C863"/>
<protein>
    <submittedName>
        <fullName evidence="2">Uncharacterized protein</fullName>
    </submittedName>
</protein>
<feature type="region of interest" description="Disordered" evidence="1">
    <location>
        <begin position="45"/>
        <end position="64"/>
    </location>
</feature>
<evidence type="ECO:0000313" key="2">
    <source>
        <dbReference type="EMBL" id="PZF76403.1"/>
    </source>
</evidence>
<organism evidence="2 3">
    <name type="scientific">Aestuariivirga litoralis</name>
    <dbReference type="NCBI Taxonomy" id="2650924"/>
    <lineage>
        <taxon>Bacteria</taxon>
        <taxon>Pseudomonadati</taxon>
        <taxon>Pseudomonadota</taxon>
        <taxon>Alphaproteobacteria</taxon>
        <taxon>Hyphomicrobiales</taxon>
        <taxon>Aestuariivirgaceae</taxon>
        <taxon>Aestuariivirga</taxon>
    </lineage>
</organism>
<reference evidence="3" key="1">
    <citation type="submission" date="2018-06" db="EMBL/GenBank/DDBJ databases">
        <title>Aestuariibacter litoralis strain KCTC 52945T.</title>
        <authorList>
            <person name="Li X."/>
            <person name="Salam N."/>
            <person name="Li J.-L."/>
            <person name="Chen Y.-M."/>
            <person name="Yang Z.-W."/>
            <person name="Zhang L.-Y."/>
            <person name="Han M.-X."/>
            <person name="Xiao M."/>
            <person name="Li W.-J."/>
        </authorList>
    </citation>
    <scope>NUCLEOTIDE SEQUENCE [LARGE SCALE GENOMIC DNA]</scope>
    <source>
        <strain evidence="3">KCTC 52945</strain>
    </source>
</reference>
<name>A0A2W2C863_9HYPH</name>
<sequence length="64" mass="7360">MTFAQHIRQSYRELQQRWTDLADHAFGKAIAAPNDEMARDEFTSAFISGQPSTLPRRGETHRRG</sequence>